<accession>A0A219AQU5</accession>
<dbReference type="RefSeq" id="XP_018145683.2">
    <property type="nucleotide sequence ID" value="XM_018284268.2"/>
</dbReference>
<dbReference type="GeneID" id="28848262"/>
<dbReference type="EMBL" id="LSBJ02000003">
    <property type="protein sequence ID" value="OWT43158.1"/>
    <property type="molecule type" value="Genomic_DNA"/>
</dbReference>
<comment type="caution">
    <text evidence="1">The sequence shown here is derived from an EMBL/GenBank/DDBJ whole genome shotgun (WGS) entry which is preliminary data.</text>
</comment>
<dbReference type="AlphaFoldDB" id="A0A219AQU5"/>
<evidence type="ECO:0000313" key="2">
    <source>
        <dbReference type="Proteomes" id="UP000078397"/>
    </source>
</evidence>
<name>A0A219AQU5_METCM</name>
<dbReference type="KEGG" id="pchm:VFPPC_17666"/>
<reference evidence="1 2" key="1">
    <citation type="journal article" date="2016" name="PLoS Pathog.">
        <title>Biosynthesis of antibiotic leucinostatins in bio-control fungus Purpureocillium lilacinum and their inhibition on phytophthora revealed by genome mining.</title>
        <authorList>
            <person name="Wang G."/>
            <person name="Liu Z."/>
            <person name="Lin R."/>
            <person name="Li E."/>
            <person name="Mao Z."/>
            <person name="Ling J."/>
            <person name="Yang Y."/>
            <person name="Yin W.B."/>
            <person name="Xie B."/>
        </authorList>
    </citation>
    <scope>NUCLEOTIDE SEQUENCE [LARGE SCALE GENOMIC DNA]</scope>
    <source>
        <strain evidence="1">170</strain>
    </source>
</reference>
<keyword evidence="2" id="KW-1185">Reference proteome</keyword>
<proteinExistence type="predicted"/>
<gene>
    <name evidence="1" type="ORF">VFPPC_17666</name>
</gene>
<protein>
    <submittedName>
        <fullName evidence="1">Uncharacterized protein</fullName>
    </submittedName>
</protein>
<dbReference type="Proteomes" id="UP000078397">
    <property type="component" value="Unassembled WGS sequence"/>
</dbReference>
<evidence type="ECO:0000313" key="1">
    <source>
        <dbReference type="EMBL" id="OWT43158.1"/>
    </source>
</evidence>
<organism evidence="1 2">
    <name type="scientific">Pochonia chlamydosporia 170</name>
    <dbReference type="NCBI Taxonomy" id="1380566"/>
    <lineage>
        <taxon>Eukaryota</taxon>
        <taxon>Fungi</taxon>
        <taxon>Dikarya</taxon>
        <taxon>Ascomycota</taxon>
        <taxon>Pezizomycotina</taxon>
        <taxon>Sordariomycetes</taxon>
        <taxon>Hypocreomycetidae</taxon>
        <taxon>Hypocreales</taxon>
        <taxon>Clavicipitaceae</taxon>
        <taxon>Pochonia</taxon>
    </lineage>
</organism>
<sequence length="104" mass="11746">MQLRREHWYYARLNQDIFTTAVISPVEPPTEGSVPRQGIQLQCPQKLSQSPHQIGPDHLQLTHVGPHLSASRISTLKLAWQAGMLVQARNPAEMCTKSLVIRRV</sequence>